<gene>
    <name evidence="4" type="ORF">ECPE_LOCUS6733</name>
</gene>
<evidence type="ECO:0000313" key="5">
    <source>
        <dbReference type="Proteomes" id="UP000272942"/>
    </source>
</evidence>
<dbReference type="InterPro" id="IPR051075">
    <property type="entry name" value="SCF_subunit_WD-repeat"/>
</dbReference>
<keyword evidence="5" id="KW-1185">Reference proteome</keyword>
<evidence type="ECO:0000256" key="1">
    <source>
        <dbReference type="ARBA" id="ARBA00022574"/>
    </source>
</evidence>
<dbReference type="OrthoDB" id="674604at2759"/>
<dbReference type="Proteomes" id="UP000272942">
    <property type="component" value="Unassembled WGS sequence"/>
</dbReference>
<dbReference type="PROSITE" id="PS50082">
    <property type="entry name" value="WD_REPEATS_2"/>
    <property type="match status" value="1"/>
</dbReference>
<evidence type="ECO:0000313" key="6">
    <source>
        <dbReference type="WBParaSite" id="ECPE_0000674601-mRNA-1"/>
    </source>
</evidence>
<name>A0A183AIE8_9TREM</name>
<dbReference type="Gene3D" id="2.130.10.10">
    <property type="entry name" value="YVTN repeat-like/Quinoprotein amine dehydrogenase"/>
    <property type="match status" value="2"/>
</dbReference>
<dbReference type="Pfam" id="PF00400">
    <property type="entry name" value="WD40"/>
    <property type="match status" value="1"/>
</dbReference>
<evidence type="ECO:0000313" key="4">
    <source>
        <dbReference type="EMBL" id="VDP79186.1"/>
    </source>
</evidence>
<evidence type="ECO:0000256" key="3">
    <source>
        <dbReference type="PROSITE-ProRule" id="PRU00221"/>
    </source>
</evidence>
<dbReference type="InterPro" id="IPR019775">
    <property type="entry name" value="WD40_repeat_CS"/>
</dbReference>
<reference evidence="6" key="1">
    <citation type="submission" date="2016-06" db="UniProtKB">
        <authorList>
            <consortium name="WormBaseParasite"/>
        </authorList>
    </citation>
    <scope>IDENTIFICATION</scope>
</reference>
<dbReference type="InterPro" id="IPR015943">
    <property type="entry name" value="WD40/YVTN_repeat-like_dom_sf"/>
</dbReference>
<proteinExistence type="predicted"/>
<reference evidence="4 5" key="2">
    <citation type="submission" date="2018-11" db="EMBL/GenBank/DDBJ databases">
        <authorList>
            <consortium name="Pathogen Informatics"/>
        </authorList>
    </citation>
    <scope>NUCLEOTIDE SEQUENCE [LARGE SCALE GENOMIC DNA]</scope>
    <source>
        <strain evidence="4 5">Egypt</strain>
    </source>
</reference>
<dbReference type="SMART" id="SM00320">
    <property type="entry name" value="WD40"/>
    <property type="match status" value="3"/>
</dbReference>
<dbReference type="PANTHER" id="PTHR19872:SF7">
    <property type="entry name" value="F-BOX AND WD REPEAT DOMAIN CONTAINING PROTEIN 10B-RELATED"/>
    <property type="match status" value="1"/>
</dbReference>
<dbReference type="PROSITE" id="PS50294">
    <property type="entry name" value="WD_REPEATS_REGION"/>
    <property type="match status" value="1"/>
</dbReference>
<dbReference type="PANTHER" id="PTHR19872">
    <property type="entry name" value="UBIQUITIN LIGASE SPECIFICITY FACTOR/HREP PROTEIN"/>
    <property type="match status" value="1"/>
</dbReference>
<sequence length="425" mass="49703">MLTGCKPFHQENEYNLTEIRQFGDELVKMLDIFSLKHFLRNIVEKYYEKEIIQEVESIFRVVSSKENVYANNRLHSKQNREHIFGYPRDLERFIPLEEICMFLDHWLLNSSRLYKKLFLLNILQQVPESIHLSLWELFKFIIHAKTVTPDLKHNETKCDKLDKLLHQLPLEIGAKIARLVRTEDEEKKSNWSTVESNKQSDGRFPVPAFKQSQISLIGHAGSVRTLWLDTKWRLLLSGSYDTSIRLWDLSEPSDHIRDGRNNPVSVLSHPDPRRINARSIRSRCVRIYHGHTSTVLSLWLDDFTWPRMRTSCESVGRSKPKLRSSQSPTSRLGKHTLRFVTGGADCLCFVWRLDSREPLWRMQHLRPVTAVVMHKYLCASGDANGQIKVWRLTGSKPYLIKVSDYGGRPNSARVKQYIAHYLLRL</sequence>
<keyword evidence="1 3" id="KW-0853">WD repeat</keyword>
<organism evidence="6">
    <name type="scientific">Echinostoma caproni</name>
    <dbReference type="NCBI Taxonomy" id="27848"/>
    <lineage>
        <taxon>Eukaryota</taxon>
        <taxon>Metazoa</taxon>
        <taxon>Spiralia</taxon>
        <taxon>Lophotrochozoa</taxon>
        <taxon>Platyhelminthes</taxon>
        <taxon>Trematoda</taxon>
        <taxon>Digenea</taxon>
        <taxon>Plagiorchiida</taxon>
        <taxon>Echinostomata</taxon>
        <taxon>Echinostomatoidea</taxon>
        <taxon>Echinostomatidae</taxon>
        <taxon>Echinostoma</taxon>
    </lineage>
</organism>
<evidence type="ECO:0000256" key="2">
    <source>
        <dbReference type="ARBA" id="ARBA00022737"/>
    </source>
</evidence>
<dbReference type="WBParaSite" id="ECPE_0000674601-mRNA-1">
    <property type="protein sequence ID" value="ECPE_0000674601-mRNA-1"/>
    <property type="gene ID" value="ECPE_0000674601"/>
</dbReference>
<dbReference type="InterPro" id="IPR001680">
    <property type="entry name" value="WD40_rpt"/>
</dbReference>
<accession>A0A183AIE8</accession>
<dbReference type="PROSITE" id="PS00678">
    <property type="entry name" value="WD_REPEATS_1"/>
    <property type="match status" value="1"/>
</dbReference>
<dbReference type="InterPro" id="IPR036322">
    <property type="entry name" value="WD40_repeat_dom_sf"/>
</dbReference>
<dbReference type="EMBL" id="UZAN01043761">
    <property type="protein sequence ID" value="VDP79186.1"/>
    <property type="molecule type" value="Genomic_DNA"/>
</dbReference>
<dbReference type="SUPFAM" id="SSF50978">
    <property type="entry name" value="WD40 repeat-like"/>
    <property type="match status" value="1"/>
</dbReference>
<dbReference type="AlphaFoldDB" id="A0A183AIE8"/>
<keyword evidence="2" id="KW-0677">Repeat</keyword>
<feature type="repeat" description="WD" evidence="3">
    <location>
        <begin position="216"/>
        <end position="250"/>
    </location>
</feature>
<protein>
    <submittedName>
        <fullName evidence="6">WD_REPEATS_REGION domain-containing protein</fullName>
    </submittedName>
</protein>